<sequence>MVLASGWRALMRCCQPVLPTPKATASDHQAQVPSFVGRVDEGEFNLEWKTATNDRVGCRRTTRDNTVCHQAMHLGDTCATPTAATEDIGSECDWTADDAAVVPSLWSGFDDEALMLQSTSAVTDPLACRSSGCESATRFRPLLLSDLLSAESSDEIDLELAMDPYEPVVLSLSLSQIDEEEISTETKSLCGCGQQRVCTPRVATTPENGAHDTRYLCWTPTPRSEEFDSESENGPCEAAAVPWSFSQTNEQRLYTSRTTPRDHRVTRQRTSRGRLFPSKAQLLSDLRLTLIEAIDQMDSRSAIVTGITGVDSSCFSRVEDGEVDFEDNGNCRVACPRRQHPRRRRRGRGRRRPIPCYTAEVEQVVHLPKDESTVDEITGIPYFIEDVNIEDICFYRVTANNRRVAHAQTPRERNILKNFLSNAMRHMLPPSVEDFYAMPTQITNGVRINGGPSILARGDEDEPEDQKALQDANSISPGRATPGRKLRRKQAGTEKRCTYRVILRHQEIIVSSESEEDYDGPLSPVSEEDSDDTFLPQSLEAESDDAAPSGSEGDASDLSSAFAMSTQADEEAQDFDRDLRRVHSVASSRTSYSRATDTEPPATPSLGAASSEFEGDSDEENSSGSEEDSDDTFLPQSLEAESDDAAPSGSEGDASDLSSAFAMSTQADEEAQDFDRDLRRVHSVASSRTSYSRATDTEPPATPSLGAASSEFEGDSDEENSSGSEEDIDDTFLPQSLEAESDDAAPSGSEGDASDLSSAFAMSTQADEEAQDFDRDLRRVHSVASSRTSYSRATDTEPPATPSLGAASSEFEGDSDEENSSGSEEDSDDTFLPQSLEAESDDAAPSGSEGDASDLSSAFAMSTQADEEAQDFDRDLRRVHSVASSRTSYSRATDTEPPATPSLGAASSEFEGDSDEENSSGSEEDSDDTFLPQSLEAESDDAAPSGSEGDASDLSSAFAMSTQADEEAQDFDRDLRRVHSVASSRTSYSKATDTEPPATPSLGAASSEFEGDSDEENASGSEEDSGVISSGSDEVSNDTGSPRMSEDDYHSKAFAVQK</sequence>
<feature type="compositionally biased region" description="Acidic residues" evidence="1">
    <location>
        <begin position="811"/>
        <end position="829"/>
    </location>
</feature>
<gene>
    <name evidence="2" type="ORF">TGME49_316780</name>
</gene>
<feature type="compositionally biased region" description="Polar residues" evidence="1">
    <location>
        <begin position="882"/>
        <end position="892"/>
    </location>
</feature>
<keyword evidence="3" id="KW-1185">Reference proteome</keyword>
<accession>S8EX15</accession>
<feature type="compositionally biased region" description="Polar residues" evidence="1">
    <location>
        <begin position="755"/>
        <end position="765"/>
    </location>
</feature>
<feature type="compositionally biased region" description="Acidic residues" evidence="1">
    <location>
        <begin position="1009"/>
        <end position="1025"/>
    </location>
</feature>
<dbReference type="OrthoDB" id="10448413at2759"/>
<dbReference type="AlphaFoldDB" id="S8EX15"/>
<feature type="compositionally biased region" description="Acidic residues" evidence="1">
    <location>
        <begin position="613"/>
        <end position="631"/>
    </location>
</feature>
<protein>
    <submittedName>
        <fullName evidence="2">Uncharacterized protein</fullName>
    </submittedName>
</protein>
<feature type="compositionally biased region" description="Polar residues" evidence="1">
    <location>
        <begin position="783"/>
        <end position="793"/>
    </location>
</feature>
<feature type="region of interest" description="Disordered" evidence="1">
    <location>
        <begin position="447"/>
        <end position="492"/>
    </location>
</feature>
<dbReference type="EMBL" id="CM002046">
    <property type="protein sequence ID" value="EPT25623.1"/>
    <property type="molecule type" value="Genomic_DNA"/>
</dbReference>
<feature type="compositionally biased region" description="Polar residues" evidence="1">
    <location>
        <begin position="585"/>
        <end position="595"/>
    </location>
</feature>
<organism evidence="2 3">
    <name type="scientific">Toxoplasma gondii (strain ATCC 50611 / Me49)</name>
    <dbReference type="NCBI Taxonomy" id="508771"/>
    <lineage>
        <taxon>Eukaryota</taxon>
        <taxon>Sar</taxon>
        <taxon>Alveolata</taxon>
        <taxon>Apicomplexa</taxon>
        <taxon>Conoidasida</taxon>
        <taxon>Coccidia</taxon>
        <taxon>Eucoccidiorida</taxon>
        <taxon>Eimeriorina</taxon>
        <taxon>Sarcocystidae</taxon>
        <taxon>Toxoplasma</taxon>
    </lineage>
</organism>
<feature type="compositionally biased region" description="Polar residues" evidence="1">
    <location>
        <begin position="981"/>
        <end position="991"/>
    </location>
</feature>
<dbReference type="EMBL" id="KE138837">
    <property type="protein sequence ID" value="EPT25623.1"/>
    <property type="molecule type" value="Genomic_DNA"/>
</dbReference>
<evidence type="ECO:0000313" key="2">
    <source>
        <dbReference type="EMBL" id="EPT25623.1"/>
    </source>
</evidence>
<feature type="compositionally biased region" description="Acidic residues" evidence="1">
    <location>
        <begin position="712"/>
        <end position="730"/>
    </location>
</feature>
<proteinExistence type="predicted"/>
<dbReference type="Proteomes" id="UP000001529">
    <property type="component" value="Chromosome XI"/>
</dbReference>
<feature type="compositionally biased region" description="Polar residues" evidence="1">
    <location>
        <begin position="854"/>
        <end position="864"/>
    </location>
</feature>
<feature type="compositionally biased region" description="Polar residues" evidence="1">
    <location>
        <begin position="557"/>
        <end position="567"/>
    </location>
</feature>
<feature type="compositionally biased region" description="Polar residues" evidence="1">
    <location>
        <begin position="1027"/>
        <end position="1042"/>
    </location>
</feature>
<feature type="region of interest" description="Disordered" evidence="1">
    <location>
        <begin position="512"/>
        <end position="1058"/>
    </location>
</feature>
<dbReference type="RefSeq" id="XP_002371021.2">
    <property type="nucleotide sequence ID" value="XM_002370980.2"/>
</dbReference>
<reference evidence="2" key="1">
    <citation type="submission" date="2013-04" db="EMBL/GenBank/DDBJ databases">
        <authorList>
            <person name="Sibley D."/>
            <person name="Venepally P."/>
            <person name="Karamycheva S."/>
            <person name="Hadjithomas M."/>
            <person name="Khan A."/>
            <person name="Brunk B."/>
            <person name="Roos D."/>
            <person name="Caler E."/>
            <person name="Lorenzi H."/>
        </authorList>
    </citation>
    <scope>NUCLEOTIDE SEQUENCE [LARGE SCALE GENOMIC DNA]</scope>
    <source>
        <strain evidence="2">ME49</strain>
    </source>
</reference>
<dbReference type="VEuPathDB" id="ToxoDB:TGME49_316780"/>
<feature type="compositionally biased region" description="Polar residues" evidence="1">
    <location>
        <begin position="656"/>
        <end position="666"/>
    </location>
</feature>
<evidence type="ECO:0000256" key="1">
    <source>
        <dbReference type="SAM" id="MobiDB-lite"/>
    </source>
</evidence>
<feature type="compositionally biased region" description="Acidic residues" evidence="1">
    <location>
        <begin position="910"/>
        <end position="928"/>
    </location>
</feature>
<feature type="compositionally biased region" description="Polar residues" evidence="1">
    <location>
        <begin position="684"/>
        <end position="694"/>
    </location>
</feature>
<evidence type="ECO:0000313" key="3">
    <source>
        <dbReference type="Proteomes" id="UP000001529"/>
    </source>
</evidence>
<feature type="compositionally biased region" description="Polar residues" evidence="1">
    <location>
        <begin position="953"/>
        <end position="963"/>
    </location>
</feature>
<dbReference type="KEGG" id="tgo:TGME49_316780"/>
<dbReference type="GeneID" id="7893600"/>
<name>S8EX15_TOXGM</name>